<feature type="domain" description="GIY-YIG" evidence="2">
    <location>
        <begin position="1"/>
        <end position="80"/>
    </location>
</feature>
<proteinExistence type="inferred from homology"/>
<dbReference type="Pfam" id="PF01541">
    <property type="entry name" value="GIY-YIG"/>
    <property type="match status" value="1"/>
</dbReference>
<dbReference type="Proteomes" id="UP000034543">
    <property type="component" value="Unassembled WGS sequence"/>
</dbReference>
<evidence type="ECO:0000256" key="1">
    <source>
        <dbReference type="ARBA" id="ARBA00007435"/>
    </source>
</evidence>
<dbReference type="EMBL" id="LCFB01000013">
    <property type="protein sequence ID" value="KKS84835.1"/>
    <property type="molecule type" value="Genomic_DNA"/>
</dbReference>
<organism evidence="3 4">
    <name type="scientific">Candidatus Gottesmanbacteria bacterium GW2011_GWA1_43_11</name>
    <dbReference type="NCBI Taxonomy" id="1618436"/>
    <lineage>
        <taxon>Bacteria</taxon>
        <taxon>Candidatus Gottesmaniibacteriota</taxon>
    </lineage>
</organism>
<dbReference type="SUPFAM" id="SSF82771">
    <property type="entry name" value="GIY-YIG endonuclease"/>
    <property type="match status" value="1"/>
</dbReference>
<protein>
    <submittedName>
        <fullName evidence="3">GIY-YIG catalytic domain protein</fullName>
    </submittedName>
</protein>
<name>A0A0G1CGA3_9BACT</name>
<dbReference type="Gene3D" id="3.40.1440.10">
    <property type="entry name" value="GIY-YIG endonuclease"/>
    <property type="match status" value="1"/>
</dbReference>
<dbReference type="InterPro" id="IPR000305">
    <property type="entry name" value="GIY-YIG_endonuc"/>
</dbReference>
<dbReference type="CDD" id="cd10449">
    <property type="entry name" value="GIY-YIG_SLX1_like"/>
    <property type="match status" value="1"/>
</dbReference>
<dbReference type="AlphaFoldDB" id="A0A0G1CGA3"/>
<comment type="caution">
    <text evidence="3">The sequence shown here is derived from an EMBL/GenBank/DDBJ whole genome shotgun (WGS) entry which is preliminary data.</text>
</comment>
<gene>
    <name evidence="3" type="ORF">UV59_C0013G0013</name>
</gene>
<accession>A0A0G1CGA3</accession>
<dbReference type="PANTHER" id="PTHR34477">
    <property type="entry name" value="UPF0213 PROTEIN YHBQ"/>
    <property type="match status" value="1"/>
</dbReference>
<dbReference type="InterPro" id="IPR050190">
    <property type="entry name" value="UPF0213_domain"/>
</dbReference>
<evidence type="ECO:0000259" key="2">
    <source>
        <dbReference type="PROSITE" id="PS50164"/>
    </source>
</evidence>
<evidence type="ECO:0000313" key="3">
    <source>
        <dbReference type="EMBL" id="KKS84835.1"/>
    </source>
</evidence>
<reference evidence="3 4" key="1">
    <citation type="journal article" date="2015" name="Nature">
        <title>rRNA introns, odd ribosomes, and small enigmatic genomes across a large radiation of phyla.</title>
        <authorList>
            <person name="Brown C.T."/>
            <person name="Hug L.A."/>
            <person name="Thomas B.C."/>
            <person name="Sharon I."/>
            <person name="Castelle C.J."/>
            <person name="Singh A."/>
            <person name="Wilkins M.J."/>
            <person name="Williams K.H."/>
            <person name="Banfield J.F."/>
        </authorList>
    </citation>
    <scope>NUCLEOTIDE SEQUENCE [LARGE SCALE GENOMIC DNA]</scope>
</reference>
<dbReference type="PANTHER" id="PTHR34477:SF1">
    <property type="entry name" value="UPF0213 PROTEIN YHBQ"/>
    <property type="match status" value="1"/>
</dbReference>
<sequence length="85" mass="10219">MFYTYVLKSTVSGDLYIGSCQDLKVRFDQHNLGKTRSTRAYRPWLLIYYEAYRDKRYATKREKQLKNHAAKNNLRMQLKYSLEGD</sequence>
<dbReference type="PROSITE" id="PS50164">
    <property type="entry name" value="GIY_YIG"/>
    <property type="match status" value="1"/>
</dbReference>
<dbReference type="STRING" id="1618436.UV59_C0013G0013"/>
<evidence type="ECO:0000313" key="4">
    <source>
        <dbReference type="Proteomes" id="UP000034543"/>
    </source>
</evidence>
<comment type="similarity">
    <text evidence="1">Belongs to the UPF0213 family.</text>
</comment>
<dbReference type="InterPro" id="IPR035901">
    <property type="entry name" value="GIY-YIG_endonuc_sf"/>
</dbReference>